<keyword evidence="2" id="KW-1185">Reference proteome</keyword>
<feature type="non-terminal residue" evidence="1">
    <location>
        <position position="1"/>
    </location>
</feature>
<protein>
    <submittedName>
        <fullName evidence="1">Uncharacterized protein</fullName>
    </submittedName>
</protein>
<proteinExistence type="predicted"/>
<evidence type="ECO:0000313" key="2">
    <source>
        <dbReference type="Proteomes" id="UP001472677"/>
    </source>
</evidence>
<organism evidence="1 2">
    <name type="scientific">Hibiscus sabdariffa</name>
    <name type="common">roselle</name>
    <dbReference type="NCBI Taxonomy" id="183260"/>
    <lineage>
        <taxon>Eukaryota</taxon>
        <taxon>Viridiplantae</taxon>
        <taxon>Streptophyta</taxon>
        <taxon>Embryophyta</taxon>
        <taxon>Tracheophyta</taxon>
        <taxon>Spermatophyta</taxon>
        <taxon>Magnoliopsida</taxon>
        <taxon>eudicotyledons</taxon>
        <taxon>Gunneridae</taxon>
        <taxon>Pentapetalae</taxon>
        <taxon>rosids</taxon>
        <taxon>malvids</taxon>
        <taxon>Malvales</taxon>
        <taxon>Malvaceae</taxon>
        <taxon>Malvoideae</taxon>
        <taxon>Hibiscus</taxon>
    </lineage>
</organism>
<name>A0ABR2AEI8_9ROSI</name>
<accession>A0ABR2AEI8</accession>
<dbReference type="EMBL" id="JBBPBM010000790">
    <property type="protein sequence ID" value="KAK8491357.1"/>
    <property type="molecule type" value="Genomic_DNA"/>
</dbReference>
<evidence type="ECO:0000313" key="1">
    <source>
        <dbReference type="EMBL" id="KAK8491357.1"/>
    </source>
</evidence>
<sequence>FPKLLSSSSGISLFGRIANKKRHFSINNNGNIESRVGFRSGSKLGPGKRLVARFVLPEICGGGGGGGGGAMKLLWAVEQGRKQEGKEGEWRWD</sequence>
<comment type="caution">
    <text evidence="1">The sequence shown here is derived from an EMBL/GenBank/DDBJ whole genome shotgun (WGS) entry which is preliminary data.</text>
</comment>
<dbReference type="Proteomes" id="UP001472677">
    <property type="component" value="Unassembled WGS sequence"/>
</dbReference>
<gene>
    <name evidence="1" type="ORF">V6N12_033880</name>
</gene>
<reference evidence="1 2" key="1">
    <citation type="journal article" date="2024" name="G3 (Bethesda)">
        <title>Genome assembly of Hibiscus sabdariffa L. provides insights into metabolisms of medicinal natural products.</title>
        <authorList>
            <person name="Kim T."/>
        </authorList>
    </citation>
    <scope>NUCLEOTIDE SEQUENCE [LARGE SCALE GENOMIC DNA]</scope>
    <source>
        <strain evidence="1">TK-2024</strain>
        <tissue evidence="1">Old leaves</tissue>
    </source>
</reference>